<evidence type="ECO:0008006" key="4">
    <source>
        <dbReference type="Google" id="ProtNLM"/>
    </source>
</evidence>
<reference evidence="2 3" key="1">
    <citation type="submission" date="2017-07" db="EMBL/GenBank/DDBJ databases">
        <title>Annotated genome sequence of Bacterioplanes sanyensis isolated from Red Sea.</title>
        <authorList>
            <person name="Rehman Z.U."/>
        </authorList>
    </citation>
    <scope>NUCLEOTIDE SEQUENCE [LARGE SCALE GENOMIC DNA]</scope>
    <source>
        <strain evidence="2 3">NV9</strain>
    </source>
</reference>
<feature type="transmembrane region" description="Helical" evidence="1">
    <location>
        <begin position="90"/>
        <end position="108"/>
    </location>
</feature>
<feature type="transmembrane region" description="Helical" evidence="1">
    <location>
        <begin position="146"/>
        <end position="167"/>
    </location>
</feature>
<feature type="transmembrane region" description="Helical" evidence="1">
    <location>
        <begin position="173"/>
        <end position="198"/>
    </location>
</feature>
<keyword evidence="1" id="KW-0812">Transmembrane</keyword>
<dbReference type="KEGG" id="bsan:CHH28_10145"/>
<feature type="transmembrane region" description="Helical" evidence="1">
    <location>
        <begin position="114"/>
        <end position="134"/>
    </location>
</feature>
<keyword evidence="1" id="KW-1133">Transmembrane helix</keyword>
<evidence type="ECO:0000313" key="2">
    <source>
        <dbReference type="EMBL" id="ASP39015.1"/>
    </source>
</evidence>
<feature type="transmembrane region" description="Helical" evidence="1">
    <location>
        <begin position="367"/>
        <end position="385"/>
    </location>
</feature>
<feature type="transmembrane region" description="Helical" evidence="1">
    <location>
        <begin position="274"/>
        <end position="298"/>
    </location>
</feature>
<sequence length="398" mass="44981">MTGARFWQWPIWDLAFRPLFLLAAGGSVLSLAAWLALLNGWLDWRPALMSPVLWHIHEMVFAFALTVAVGFLLTAVQTWTQQRSLHGKPLVWLVLTWLLLRLLLWQPWWSGVGVMTLVLSLQLAWWCLVLVSFAKSLWRANNRRNAPLLLLLVLLASAHGLFLWAAVLSRQALALHVVHTVLLLFAVMIAIIAGRIIPLFTANGCRQLGMDITIRQWPWLDRLALISSLLVAVLFASQWWWPSTAVLASMLLVSAGLHGWRFSGWSFWRTANSALLWSLHLAYACLVLGYMALAFSLLSESLRWGLAMHLFTVGTIGLMILSMMCRVSLGHTGRPLRLPSGMVWALVALVLAMLARFLLPWFGWHLAGWNLSALLWCGAFLMFCWRYQGMLRKKDVAA</sequence>
<feature type="transmembrane region" description="Helical" evidence="1">
    <location>
        <begin position="54"/>
        <end position="78"/>
    </location>
</feature>
<feature type="transmembrane region" description="Helical" evidence="1">
    <location>
        <begin position="245"/>
        <end position="262"/>
    </location>
</feature>
<accession>A0A222FJ00</accession>
<dbReference type="Pfam" id="PF05940">
    <property type="entry name" value="NnrS"/>
    <property type="match status" value="1"/>
</dbReference>
<gene>
    <name evidence="2" type="ORF">CHH28_10145</name>
</gene>
<evidence type="ECO:0000313" key="3">
    <source>
        <dbReference type="Proteomes" id="UP000202440"/>
    </source>
</evidence>
<dbReference type="InterPro" id="IPR010266">
    <property type="entry name" value="NnrS"/>
</dbReference>
<feature type="transmembrane region" description="Helical" evidence="1">
    <location>
        <begin position="219"/>
        <end position="239"/>
    </location>
</feature>
<feature type="transmembrane region" description="Helical" evidence="1">
    <location>
        <begin position="341"/>
        <end position="361"/>
    </location>
</feature>
<feature type="transmembrane region" description="Helical" evidence="1">
    <location>
        <begin position="304"/>
        <end position="329"/>
    </location>
</feature>
<dbReference type="RefSeq" id="WP_094060199.1">
    <property type="nucleotide sequence ID" value="NZ_CP022530.1"/>
</dbReference>
<dbReference type="AlphaFoldDB" id="A0A222FJ00"/>
<evidence type="ECO:0000256" key="1">
    <source>
        <dbReference type="SAM" id="Phobius"/>
    </source>
</evidence>
<organism evidence="2 3">
    <name type="scientific">Bacterioplanes sanyensis</name>
    <dbReference type="NCBI Taxonomy" id="1249553"/>
    <lineage>
        <taxon>Bacteria</taxon>
        <taxon>Pseudomonadati</taxon>
        <taxon>Pseudomonadota</taxon>
        <taxon>Gammaproteobacteria</taxon>
        <taxon>Oceanospirillales</taxon>
        <taxon>Oceanospirillaceae</taxon>
        <taxon>Bacterioplanes</taxon>
    </lineage>
</organism>
<name>A0A222FJ00_9GAMM</name>
<protein>
    <recommendedName>
        <fullName evidence="4">NnrS family protein</fullName>
    </recommendedName>
</protein>
<keyword evidence="1" id="KW-0472">Membrane</keyword>
<dbReference type="OrthoDB" id="9770040at2"/>
<keyword evidence="3" id="KW-1185">Reference proteome</keyword>
<feature type="transmembrane region" description="Helical" evidence="1">
    <location>
        <begin position="20"/>
        <end position="42"/>
    </location>
</feature>
<proteinExistence type="predicted"/>
<dbReference type="EMBL" id="CP022530">
    <property type="protein sequence ID" value="ASP39015.1"/>
    <property type="molecule type" value="Genomic_DNA"/>
</dbReference>
<dbReference type="Proteomes" id="UP000202440">
    <property type="component" value="Chromosome"/>
</dbReference>